<dbReference type="Pfam" id="PF00144">
    <property type="entry name" value="Beta-lactamase"/>
    <property type="match status" value="1"/>
</dbReference>
<dbReference type="Proteomes" id="UP000190061">
    <property type="component" value="Unassembled WGS sequence"/>
</dbReference>
<protein>
    <submittedName>
        <fullName evidence="3">CubicO group peptidase, beta-lactamase class C family</fullName>
    </submittedName>
</protein>
<gene>
    <name evidence="3" type="ORF">SAMN02745674_02012</name>
</gene>
<dbReference type="EMBL" id="FUXP01000007">
    <property type="protein sequence ID" value="SKA11885.1"/>
    <property type="molecule type" value="Genomic_DNA"/>
</dbReference>
<evidence type="ECO:0000256" key="1">
    <source>
        <dbReference type="SAM" id="SignalP"/>
    </source>
</evidence>
<dbReference type="Gene3D" id="3.40.710.10">
    <property type="entry name" value="DD-peptidase/beta-lactamase superfamily"/>
    <property type="match status" value="1"/>
</dbReference>
<evidence type="ECO:0000313" key="3">
    <source>
        <dbReference type="EMBL" id="SKA11885.1"/>
    </source>
</evidence>
<dbReference type="InterPro" id="IPR012338">
    <property type="entry name" value="Beta-lactam/transpept-like"/>
</dbReference>
<feature type="domain" description="Beta-lactamase-related" evidence="2">
    <location>
        <begin position="54"/>
        <end position="317"/>
    </location>
</feature>
<keyword evidence="1" id="KW-0732">Signal</keyword>
<keyword evidence="4" id="KW-1185">Reference proteome</keyword>
<feature type="signal peptide" evidence="1">
    <location>
        <begin position="1"/>
        <end position="22"/>
    </location>
</feature>
<accession>A0A1T4R7K0</accession>
<dbReference type="SUPFAM" id="SSF56601">
    <property type="entry name" value="beta-lactamase/transpeptidase-like"/>
    <property type="match status" value="1"/>
</dbReference>
<name>A0A1T4R7K0_9GAMM</name>
<dbReference type="STRING" id="1122188.SAMN02745674_02012"/>
<organism evidence="3 4">
    <name type="scientific">Lysobacter spongiicola DSM 21749</name>
    <dbReference type="NCBI Taxonomy" id="1122188"/>
    <lineage>
        <taxon>Bacteria</taxon>
        <taxon>Pseudomonadati</taxon>
        <taxon>Pseudomonadota</taxon>
        <taxon>Gammaproteobacteria</taxon>
        <taxon>Lysobacterales</taxon>
        <taxon>Lysobacteraceae</taxon>
        <taxon>Novilysobacter</taxon>
    </lineage>
</organism>
<feature type="chain" id="PRO_5013001609" evidence="1">
    <location>
        <begin position="23"/>
        <end position="375"/>
    </location>
</feature>
<evidence type="ECO:0000313" key="4">
    <source>
        <dbReference type="Proteomes" id="UP000190061"/>
    </source>
</evidence>
<dbReference type="OrthoDB" id="6963107at2"/>
<dbReference type="PANTHER" id="PTHR43283">
    <property type="entry name" value="BETA-LACTAMASE-RELATED"/>
    <property type="match status" value="1"/>
</dbReference>
<dbReference type="PANTHER" id="PTHR43283:SF7">
    <property type="entry name" value="BETA-LACTAMASE-RELATED DOMAIN-CONTAINING PROTEIN"/>
    <property type="match status" value="1"/>
</dbReference>
<evidence type="ECO:0000259" key="2">
    <source>
        <dbReference type="Pfam" id="PF00144"/>
    </source>
</evidence>
<proteinExistence type="predicted"/>
<dbReference type="RefSeq" id="WP_159447378.1">
    <property type="nucleotide sequence ID" value="NZ_FUXP01000007.1"/>
</dbReference>
<dbReference type="InterPro" id="IPR050789">
    <property type="entry name" value="Diverse_Enzym_Activities"/>
</dbReference>
<sequence length="375" mass="41835">MTSSHSGSRLAAVLYAALLSLATGCALDTRPHGLADFPKSPHWNAPAITRLASDAPQHRSDALIIAKDGELVLRQGQAVEKINTHSVRKSILAVLYGMAIEKGLVELDDSLEELGFDDRETPLTTAEKQATIRDLMMSRSGIYIDASGQNWERPDRHAAKPGEEFFYNNWGFNALGEILERETGMELGEVIATWLAEPLGMQHFEPADVDWDSIDGSSVRQYVIYMSADDLMRLAVLVADEGSYRGRRLVSAEWIRDMTAMHSSTATDPEKAFGGGFFEGYGYMWWTRQQNGRRLLCADGWGGQFVIIDPESRLVMVNRRNTGTNLLAQGWFLWRGVETDRPYMFNLFEQVNDMLDAGAGHASATQPERDDPLQQ</sequence>
<dbReference type="InterPro" id="IPR001466">
    <property type="entry name" value="Beta-lactam-related"/>
</dbReference>
<reference evidence="3 4" key="1">
    <citation type="submission" date="2017-02" db="EMBL/GenBank/DDBJ databases">
        <authorList>
            <person name="Peterson S.W."/>
        </authorList>
    </citation>
    <scope>NUCLEOTIDE SEQUENCE [LARGE SCALE GENOMIC DNA]</scope>
    <source>
        <strain evidence="3 4">DSM 21749</strain>
    </source>
</reference>
<dbReference type="AlphaFoldDB" id="A0A1T4R7K0"/>